<sequence>MPRSLEEVWISHSYVLAVAVTSSTGCAGNNAVGKGAEIRFDSLEHEALEDADLLEHQRVLESGTRRCGPGVETQNLVDLLVSHPCRPETQIWLICCCLPCNRPKTQNKECLLGRYTGEIRLNQDAADD</sequence>
<proteinExistence type="predicted"/>
<comment type="caution">
    <text evidence="1">The sequence shown here is derived from an EMBL/GenBank/DDBJ whole genome shotgun (WGS) entry which is preliminary data.</text>
</comment>
<dbReference type="PROSITE" id="PS51257">
    <property type="entry name" value="PROKAR_LIPOPROTEIN"/>
    <property type="match status" value="1"/>
</dbReference>
<dbReference type="EMBL" id="JAAMOB010000004">
    <property type="protein sequence ID" value="KAF4114049.1"/>
    <property type="molecule type" value="Genomic_DNA"/>
</dbReference>
<keyword evidence="2" id="KW-1185">Reference proteome</keyword>
<evidence type="ECO:0000313" key="2">
    <source>
        <dbReference type="Proteomes" id="UP000579812"/>
    </source>
</evidence>
<evidence type="ECO:0000313" key="1">
    <source>
        <dbReference type="EMBL" id="KAF4114049.1"/>
    </source>
</evidence>
<name>A0A7J6D485_9TELE</name>
<organism evidence="1 2">
    <name type="scientific">Onychostoma macrolepis</name>
    <dbReference type="NCBI Taxonomy" id="369639"/>
    <lineage>
        <taxon>Eukaryota</taxon>
        <taxon>Metazoa</taxon>
        <taxon>Chordata</taxon>
        <taxon>Craniata</taxon>
        <taxon>Vertebrata</taxon>
        <taxon>Euteleostomi</taxon>
        <taxon>Actinopterygii</taxon>
        <taxon>Neopterygii</taxon>
        <taxon>Teleostei</taxon>
        <taxon>Ostariophysi</taxon>
        <taxon>Cypriniformes</taxon>
        <taxon>Cyprinidae</taxon>
        <taxon>Acrossocheilinae</taxon>
        <taxon>Onychostoma</taxon>
    </lineage>
</organism>
<gene>
    <name evidence="1" type="ORF">G5714_004272</name>
</gene>
<protein>
    <submittedName>
        <fullName evidence="1">Uncharacterized protein</fullName>
    </submittedName>
</protein>
<dbReference type="Proteomes" id="UP000579812">
    <property type="component" value="Unassembled WGS sequence"/>
</dbReference>
<reference evidence="1 2" key="1">
    <citation type="submission" date="2020-04" db="EMBL/GenBank/DDBJ databases">
        <title>Chromosome-level genome assembly of a cyprinid fish Onychostoma macrolepis by integration of Nanopore Sequencing, Bionano and Hi-C technology.</title>
        <authorList>
            <person name="Wang D."/>
        </authorList>
    </citation>
    <scope>NUCLEOTIDE SEQUENCE [LARGE SCALE GENOMIC DNA]</scope>
    <source>
        <strain evidence="1">SWU-2019</strain>
        <tissue evidence="1">Muscle</tissue>
    </source>
</reference>
<dbReference type="AlphaFoldDB" id="A0A7J6D485"/>
<accession>A0A7J6D485</accession>